<dbReference type="Pfam" id="PF04614">
    <property type="entry name" value="Pex19"/>
    <property type="match status" value="1"/>
</dbReference>
<reference evidence="4" key="1">
    <citation type="journal article" date="2014" name="PLoS Negl. Trop. Dis.">
        <title>An updated insight into the Sialotranscriptome of Triatoma infestans: developmental stage and geographic variations.</title>
        <authorList>
            <person name="Schwarz A."/>
            <person name="Medrano-Mercado N."/>
            <person name="Schaub G.A."/>
            <person name="Struchiner C.J."/>
            <person name="Bargues M.D."/>
            <person name="Levy M.Z."/>
            <person name="Ribeiro J.M."/>
        </authorList>
    </citation>
    <scope>NUCLEOTIDE SEQUENCE</scope>
    <source>
        <strain evidence="4">Chile</strain>
        <tissue evidence="4">Salivary glands</tissue>
    </source>
</reference>
<dbReference type="EMBL" id="GBBI01004789">
    <property type="protein sequence ID" value="JAC13923.1"/>
    <property type="molecule type" value="mRNA"/>
</dbReference>
<dbReference type="GO" id="GO:0005778">
    <property type="term" value="C:peroxisomal membrane"/>
    <property type="evidence" value="ECO:0007669"/>
    <property type="project" value="TreeGrafter"/>
</dbReference>
<evidence type="ECO:0000256" key="1">
    <source>
        <dbReference type="ARBA" id="ARBA00006326"/>
    </source>
</evidence>
<dbReference type="InterPro" id="IPR038322">
    <property type="entry name" value="Pex19_C_sf"/>
</dbReference>
<feature type="coiled-coil region" evidence="3">
    <location>
        <begin position="89"/>
        <end position="133"/>
    </location>
</feature>
<accession>A0A023EXF0</accession>
<dbReference type="GO" id="GO:0033328">
    <property type="term" value="F:peroxisome membrane targeting sequence binding"/>
    <property type="evidence" value="ECO:0007669"/>
    <property type="project" value="TreeGrafter"/>
</dbReference>
<evidence type="ECO:0000256" key="2">
    <source>
        <dbReference type="ARBA" id="ARBA00029688"/>
    </source>
</evidence>
<dbReference type="InterPro" id="IPR006708">
    <property type="entry name" value="Pex19"/>
</dbReference>
<dbReference type="Gene3D" id="1.20.120.900">
    <property type="entry name" value="Pex19, mPTS binding domain"/>
    <property type="match status" value="1"/>
</dbReference>
<dbReference type="AlphaFoldDB" id="A0A023EXF0"/>
<evidence type="ECO:0000256" key="3">
    <source>
        <dbReference type="SAM" id="Coils"/>
    </source>
</evidence>
<proteinExistence type="evidence at transcript level"/>
<name>A0A023EXF0_TRIIF</name>
<organism evidence="4">
    <name type="scientific">Triatoma infestans</name>
    <name type="common">Assassin bug</name>
    <dbReference type="NCBI Taxonomy" id="30076"/>
    <lineage>
        <taxon>Eukaryota</taxon>
        <taxon>Metazoa</taxon>
        <taxon>Ecdysozoa</taxon>
        <taxon>Arthropoda</taxon>
        <taxon>Hexapoda</taxon>
        <taxon>Insecta</taxon>
        <taxon>Pterygota</taxon>
        <taxon>Neoptera</taxon>
        <taxon>Paraneoptera</taxon>
        <taxon>Hemiptera</taxon>
        <taxon>Heteroptera</taxon>
        <taxon>Panheteroptera</taxon>
        <taxon>Cimicomorpha</taxon>
        <taxon>Reduviidae</taxon>
        <taxon>Triatominae</taxon>
        <taxon>Triatoma</taxon>
    </lineage>
</organism>
<sequence length="283" mass="31908">MSDNNPVEKGVEDDRELEELLDSAIEDFDKRPKSVKEQTPPAVEVLAEDDEWGGEFLVEVQKQFEQNMKALFGQEPSEEGATFAPEQFSAQLQKMAQEANKVLNEHAKNPEFSETIAQTLKNLSENADNLETDLGTNNLSAMMEGLGLGSPDVSNEMLPLIQSVMKSFLSKDMLYGPIKEITEKYPTWLQEHKSNLDDKDYESYKKQFHLMEEVCKEFEEEKESDSEEVKNQRFTKVLGLMEEMQKLGQPPKDLVGEGAPFGLDENTLAGQIPGLDQSQCSVM</sequence>
<comment type="similarity">
    <text evidence="1">Belongs to the peroxin-19 family.</text>
</comment>
<dbReference type="PANTHER" id="PTHR12774:SF2">
    <property type="entry name" value="PEROXISOMAL BIOGENESIS FACTOR 19"/>
    <property type="match status" value="1"/>
</dbReference>
<protein>
    <recommendedName>
        <fullName evidence="2">Peroxin-19</fullName>
    </recommendedName>
</protein>
<dbReference type="PANTHER" id="PTHR12774">
    <property type="entry name" value="PEROXISOMAL BIOGENESIS FACTOR 19"/>
    <property type="match status" value="1"/>
</dbReference>
<dbReference type="GO" id="GO:0045046">
    <property type="term" value="P:protein import into peroxisome membrane"/>
    <property type="evidence" value="ECO:0007669"/>
    <property type="project" value="TreeGrafter"/>
</dbReference>
<keyword evidence="3" id="KW-0175">Coiled coil</keyword>
<evidence type="ECO:0000313" key="4">
    <source>
        <dbReference type="EMBL" id="JAC13923.1"/>
    </source>
</evidence>